<dbReference type="InterPro" id="IPR029044">
    <property type="entry name" value="Nucleotide-diphossugar_trans"/>
</dbReference>
<evidence type="ECO:0000256" key="10">
    <source>
        <dbReference type="ARBA" id="ARBA00023034"/>
    </source>
</evidence>
<comment type="pathway">
    <text evidence="2 17">Protein modification; protein glycosylation.</text>
</comment>
<dbReference type="Gene3D" id="3.90.550.10">
    <property type="entry name" value="Spore Coat Polysaccharide Biosynthesis Protein SpsA, Chain A"/>
    <property type="match status" value="1"/>
</dbReference>
<gene>
    <name evidence="18" type="ORF">CLF_107978</name>
</gene>
<comment type="catalytic activity">
    <reaction evidence="16 17">
        <text>N(4)-(alpha-D-Man-(1-&gt;3)-[alpha-D-Man-(1-&gt;3)-[alpha-D-Man-(1-&gt;6)]-alpha-D-Man-(1-&gt;6)]-beta-D-Man-(1-&gt;4)-beta-D-GlcNAc-(1-&gt;4)-beta-D-GlcNAc)-L-asparaginyl-[protein] (N-glucan mannose isomer 5A1,2) + UDP-N-acetyl-alpha-D-glucosamine = N(4)-{beta-D-GlcNAc-(1-&gt;2)-alpha-D-Man-(1-&gt;3)-[alpha-D-Man-(1-&gt;3)-[alpha-D-Man-(1-&gt;6)]-alpha-D-Man-(1-&gt;6)]-beta-D-Man-(1-&gt;4)-beta-D-GlcNAc-(1-&gt;4)-beta-D-GlcNAc}-L-asparaginyl-[protein] + UDP + H(+)</text>
        <dbReference type="Rhea" id="RHEA:11456"/>
        <dbReference type="Rhea" id="RHEA-COMP:14367"/>
        <dbReference type="Rhea" id="RHEA-COMP:14368"/>
        <dbReference type="ChEBI" id="CHEBI:15378"/>
        <dbReference type="ChEBI" id="CHEBI:57705"/>
        <dbReference type="ChEBI" id="CHEBI:58223"/>
        <dbReference type="ChEBI" id="CHEBI:59087"/>
        <dbReference type="ChEBI" id="CHEBI:60625"/>
        <dbReference type="EC" id="2.4.1.101"/>
    </reaction>
</comment>
<name>G7YHF8_CLOSI</name>
<dbReference type="PANTHER" id="PTHR10468:SF0">
    <property type="entry name" value="ALPHA-1,3-MANNOSYL-GLYCOPROTEIN 2-BETA-N-ACETYLGLUCOSAMINYLTRANSFERASE"/>
    <property type="match status" value="1"/>
</dbReference>
<comment type="function">
    <text evidence="13 17">Initiates complex N-linked carbohydrate formation. Essential for the conversion of high-mannose to hybrid and complex N-glycans.</text>
</comment>
<comment type="subcellular location">
    <subcellularLocation>
        <location evidence="1 17">Golgi apparatus membrane</location>
        <topology evidence="1 17">Single-pass type II membrane protein</topology>
    </subcellularLocation>
</comment>
<keyword evidence="9" id="KW-1133">Transmembrane helix</keyword>
<reference evidence="18" key="1">
    <citation type="journal article" date="2011" name="Genome Biol.">
        <title>The draft genome of the carcinogenic human liver fluke Clonorchis sinensis.</title>
        <authorList>
            <person name="Wang X."/>
            <person name="Chen W."/>
            <person name="Huang Y."/>
            <person name="Sun J."/>
            <person name="Men J."/>
            <person name="Liu H."/>
            <person name="Luo F."/>
            <person name="Guo L."/>
            <person name="Lv X."/>
            <person name="Deng C."/>
            <person name="Zhou C."/>
            <person name="Fan Y."/>
            <person name="Li X."/>
            <person name="Huang L."/>
            <person name="Hu Y."/>
            <person name="Liang C."/>
            <person name="Hu X."/>
            <person name="Xu J."/>
            <person name="Yu X."/>
        </authorList>
    </citation>
    <scope>NUCLEOTIDE SEQUENCE [LARGE SCALE GENOMIC DNA]</scope>
    <source>
        <strain evidence="18">Henan</strain>
    </source>
</reference>
<comment type="cofactor">
    <cofactor evidence="17">
        <name>Mn(2+)</name>
        <dbReference type="ChEBI" id="CHEBI:29035"/>
    </cofactor>
    <text evidence="17">The cofactor is mostly bound to the substrate.</text>
</comment>
<organism evidence="18 19">
    <name type="scientific">Clonorchis sinensis</name>
    <name type="common">Chinese liver fluke</name>
    <dbReference type="NCBI Taxonomy" id="79923"/>
    <lineage>
        <taxon>Eukaryota</taxon>
        <taxon>Metazoa</taxon>
        <taxon>Spiralia</taxon>
        <taxon>Lophotrochozoa</taxon>
        <taxon>Platyhelminthes</taxon>
        <taxon>Trematoda</taxon>
        <taxon>Digenea</taxon>
        <taxon>Opisthorchiida</taxon>
        <taxon>Opisthorchiata</taxon>
        <taxon>Opisthorchiidae</taxon>
        <taxon>Clonorchis</taxon>
    </lineage>
</organism>
<evidence type="ECO:0000256" key="14">
    <source>
        <dbReference type="ARBA" id="ARBA00038949"/>
    </source>
</evidence>
<keyword evidence="8 17" id="KW-0735">Signal-anchor</keyword>
<keyword evidence="7 17" id="KW-0479">Metal-binding</keyword>
<dbReference type="GO" id="GO:0006487">
    <property type="term" value="P:protein N-linked glycosylation"/>
    <property type="evidence" value="ECO:0007669"/>
    <property type="project" value="TreeGrafter"/>
</dbReference>
<reference key="2">
    <citation type="submission" date="2011-10" db="EMBL/GenBank/DDBJ databases">
        <title>The genome and transcriptome sequence of Clonorchis sinensis provide insights into the carcinogenic liver fluke.</title>
        <authorList>
            <person name="Wang X."/>
            <person name="Huang Y."/>
            <person name="Chen W."/>
            <person name="Liu H."/>
            <person name="Guo L."/>
            <person name="Chen Y."/>
            <person name="Luo F."/>
            <person name="Zhou W."/>
            <person name="Sun J."/>
            <person name="Mao Q."/>
            <person name="Liang P."/>
            <person name="Zhou C."/>
            <person name="Tian Y."/>
            <person name="Men J."/>
            <person name="Lv X."/>
            <person name="Huang L."/>
            <person name="Zhou J."/>
            <person name="Hu Y."/>
            <person name="Li R."/>
            <person name="Zhang F."/>
            <person name="Lei H."/>
            <person name="Li X."/>
            <person name="Hu X."/>
            <person name="Liang C."/>
            <person name="Xu J."/>
            <person name="Wu Z."/>
            <person name="Yu X."/>
        </authorList>
    </citation>
    <scope>NUCLEOTIDE SEQUENCE</scope>
    <source>
        <strain>Henan</strain>
    </source>
</reference>
<evidence type="ECO:0000256" key="7">
    <source>
        <dbReference type="ARBA" id="ARBA00022723"/>
    </source>
</evidence>
<dbReference type="AlphaFoldDB" id="G7YHF8"/>
<dbReference type="EMBL" id="DF143285">
    <property type="protein sequence ID" value="GAA52391.1"/>
    <property type="molecule type" value="Genomic_DNA"/>
</dbReference>
<evidence type="ECO:0000256" key="9">
    <source>
        <dbReference type="ARBA" id="ARBA00022989"/>
    </source>
</evidence>
<evidence type="ECO:0000313" key="18">
    <source>
        <dbReference type="EMBL" id="GAA52391.1"/>
    </source>
</evidence>
<keyword evidence="12 17" id="KW-0464">Manganese</keyword>
<accession>G7YHF8</accession>
<sequence length="111" mass="13180">MSPKKLTFLYFFLFKKISTNKGMKMEYQMITHHYKKALDYMFLKLNHSVVIVVEDDLDIAPDFFEYFVATLPLLSSDPSLFCVSAWNDNGRLQLIDPERTDLIYRNWLEKS</sequence>
<protein>
    <recommendedName>
        <fullName evidence="14 17">Alpha-1,3-mannosyl-glycoprotein 2-beta-N-acetylglucosaminyltransferase</fullName>
        <shortName evidence="17">GNT-I</shortName>
        <shortName evidence="17">GlcNAc-T I</shortName>
        <ecNumber evidence="14 17">2.4.1.101</ecNumber>
    </recommendedName>
    <alternativeName>
        <fullName evidence="15 17">N-glycosyl-oligosaccharide-glycoprotein N-acetylglucosaminyltransferase I</fullName>
    </alternativeName>
</protein>
<comment type="similarity">
    <text evidence="3 17">Belongs to the glycosyltransferase 13 family.</text>
</comment>
<dbReference type="GO" id="GO:0000139">
    <property type="term" value="C:Golgi membrane"/>
    <property type="evidence" value="ECO:0007669"/>
    <property type="project" value="UniProtKB-SubCell"/>
</dbReference>
<keyword evidence="4 17" id="KW-0328">Glycosyltransferase</keyword>
<keyword evidence="11" id="KW-0472">Membrane</keyword>
<evidence type="ECO:0000256" key="8">
    <source>
        <dbReference type="ARBA" id="ARBA00022968"/>
    </source>
</evidence>
<evidence type="ECO:0000256" key="12">
    <source>
        <dbReference type="ARBA" id="ARBA00023211"/>
    </source>
</evidence>
<proteinExistence type="inferred from homology"/>
<dbReference type="EC" id="2.4.1.101" evidence="14 17"/>
<dbReference type="InterPro" id="IPR004139">
    <property type="entry name" value="Glyco_trans_13"/>
</dbReference>
<evidence type="ECO:0000256" key="17">
    <source>
        <dbReference type="RuleBase" id="RU368119"/>
    </source>
</evidence>
<evidence type="ECO:0000256" key="13">
    <source>
        <dbReference type="ARBA" id="ARBA00037706"/>
    </source>
</evidence>
<evidence type="ECO:0000256" key="3">
    <source>
        <dbReference type="ARBA" id="ARBA00006492"/>
    </source>
</evidence>
<dbReference type="UniPathway" id="UPA00378"/>
<evidence type="ECO:0000256" key="11">
    <source>
        <dbReference type="ARBA" id="ARBA00023136"/>
    </source>
</evidence>
<evidence type="ECO:0000313" key="19">
    <source>
        <dbReference type="Proteomes" id="UP000008909"/>
    </source>
</evidence>
<evidence type="ECO:0000256" key="5">
    <source>
        <dbReference type="ARBA" id="ARBA00022679"/>
    </source>
</evidence>
<evidence type="ECO:0000256" key="1">
    <source>
        <dbReference type="ARBA" id="ARBA00004323"/>
    </source>
</evidence>
<dbReference type="PANTHER" id="PTHR10468">
    <property type="entry name" value="PROTEIN O-LINKED-MANNOSE BETA-1,2-N-ACETYLGLUCOSAMINYLTRANSFERASE 1/ALPHA-1,3-MANNOSYL-GLYCOPROTEIN 2-BETA-N-ACETYLGLUCOSAMINYLTRANSFERASE"/>
    <property type="match status" value="1"/>
</dbReference>
<evidence type="ECO:0000256" key="16">
    <source>
        <dbReference type="ARBA" id="ARBA00049421"/>
    </source>
</evidence>
<keyword evidence="6" id="KW-0812">Transmembrane</keyword>
<evidence type="ECO:0000256" key="15">
    <source>
        <dbReference type="ARBA" id="ARBA00041712"/>
    </source>
</evidence>
<evidence type="ECO:0000256" key="4">
    <source>
        <dbReference type="ARBA" id="ARBA00022676"/>
    </source>
</evidence>
<evidence type="ECO:0000256" key="2">
    <source>
        <dbReference type="ARBA" id="ARBA00004922"/>
    </source>
</evidence>
<keyword evidence="10 17" id="KW-0333">Golgi apparatus</keyword>
<keyword evidence="19" id="KW-1185">Reference proteome</keyword>
<dbReference type="GO" id="GO:0030145">
    <property type="term" value="F:manganese ion binding"/>
    <property type="evidence" value="ECO:0007669"/>
    <property type="project" value="UniProtKB-UniRule"/>
</dbReference>
<evidence type="ECO:0000256" key="6">
    <source>
        <dbReference type="ARBA" id="ARBA00022692"/>
    </source>
</evidence>
<dbReference type="SUPFAM" id="SSF53448">
    <property type="entry name" value="Nucleotide-diphospho-sugar transferases"/>
    <property type="match status" value="1"/>
</dbReference>
<dbReference type="Pfam" id="PF03071">
    <property type="entry name" value="GNT-I"/>
    <property type="match status" value="1"/>
</dbReference>
<dbReference type="GO" id="GO:0003827">
    <property type="term" value="F:alpha-1,3-mannosylglycoprotein 2-beta-N-acetylglucosaminyltransferase activity"/>
    <property type="evidence" value="ECO:0007669"/>
    <property type="project" value="UniProtKB-UniRule"/>
</dbReference>
<dbReference type="InterPro" id="IPR052261">
    <property type="entry name" value="Glycosyltransferase_13"/>
</dbReference>
<dbReference type="Proteomes" id="UP000008909">
    <property type="component" value="Unassembled WGS sequence"/>
</dbReference>
<keyword evidence="5 18" id="KW-0808">Transferase</keyword>